<proteinExistence type="predicted"/>
<dbReference type="PROSITE" id="PS51419">
    <property type="entry name" value="RAB"/>
    <property type="match status" value="1"/>
</dbReference>
<dbReference type="VEuPathDB" id="MicrosporidiaDB:SLOPH_1535"/>
<dbReference type="OrthoDB" id="9989112at2759"/>
<sequence>MAAIKQERFKILILGESNVGKTSILQRFISDTFTYSIINTVGINYSSKEIVINGESLKLQIWDTAGQERFHSITKNYYRNANGIFLVFSMIDDRSFDCIDKWYEGIVAEVGNDIPIFLIGNKYDLLDDMNDIKRFETKATNMNLRFFPTSALQNKNIDKIFLEMGERMLKIGHKMEKKGLNVKSKKKKYKCC</sequence>
<dbReference type="InParanoid" id="S7XH31"/>
<evidence type="ECO:0000256" key="1">
    <source>
        <dbReference type="ARBA" id="ARBA00022741"/>
    </source>
</evidence>
<dbReference type="SMART" id="SM00173">
    <property type="entry name" value="RAS"/>
    <property type="match status" value="1"/>
</dbReference>
<protein>
    <submittedName>
        <fullName evidence="3">Rab GTPase</fullName>
    </submittedName>
</protein>
<dbReference type="AlphaFoldDB" id="S7XH31"/>
<dbReference type="InterPro" id="IPR001806">
    <property type="entry name" value="Small_GTPase"/>
</dbReference>
<dbReference type="Pfam" id="PF00071">
    <property type="entry name" value="Ras"/>
    <property type="match status" value="1"/>
</dbReference>
<dbReference type="CDD" id="cd00154">
    <property type="entry name" value="Rab"/>
    <property type="match status" value="1"/>
</dbReference>
<dbReference type="GO" id="GO:0003924">
    <property type="term" value="F:GTPase activity"/>
    <property type="evidence" value="ECO:0007669"/>
    <property type="project" value="InterPro"/>
</dbReference>
<dbReference type="OMA" id="ENIRTWF"/>
<accession>S7XH31</accession>
<dbReference type="EMBL" id="ATCN01000831">
    <property type="protein sequence ID" value="EPR78369.1"/>
    <property type="molecule type" value="Genomic_DNA"/>
</dbReference>
<reference evidence="4" key="1">
    <citation type="journal article" date="2013" name="PLoS Genet.">
        <title>The genome of Spraguea lophii and the basis of host-microsporidian interactions.</title>
        <authorList>
            <person name="Campbell S.E."/>
            <person name="Williams T.A."/>
            <person name="Yousuf A."/>
            <person name="Soanes D.M."/>
            <person name="Paszkiewicz K.H."/>
            <person name="Williams B.A.P."/>
        </authorList>
    </citation>
    <scope>NUCLEOTIDE SEQUENCE [LARGE SCALE GENOMIC DNA]</scope>
    <source>
        <strain evidence="4">42_110</strain>
    </source>
</reference>
<comment type="caution">
    <text evidence="3">The sequence shown here is derived from an EMBL/GenBank/DDBJ whole genome shotgun (WGS) entry which is preliminary data.</text>
</comment>
<dbReference type="Gene3D" id="3.40.50.300">
    <property type="entry name" value="P-loop containing nucleotide triphosphate hydrolases"/>
    <property type="match status" value="1"/>
</dbReference>
<dbReference type="HOGENOM" id="CLU_041217_10_1_1"/>
<dbReference type="InterPro" id="IPR050227">
    <property type="entry name" value="Rab"/>
</dbReference>
<dbReference type="PRINTS" id="PR00449">
    <property type="entry name" value="RASTRNSFRMNG"/>
</dbReference>
<evidence type="ECO:0000313" key="3">
    <source>
        <dbReference type="EMBL" id="EPR78369.1"/>
    </source>
</evidence>
<dbReference type="InterPro" id="IPR027417">
    <property type="entry name" value="P-loop_NTPase"/>
</dbReference>
<dbReference type="PROSITE" id="PS51421">
    <property type="entry name" value="RAS"/>
    <property type="match status" value="1"/>
</dbReference>
<dbReference type="SUPFAM" id="SSF52540">
    <property type="entry name" value="P-loop containing nucleoside triphosphate hydrolases"/>
    <property type="match status" value="1"/>
</dbReference>
<evidence type="ECO:0000313" key="4">
    <source>
        <dbReference type="Proteomes" id="UP000014978"/>
    </source>
</evidence>
<name>S7XH31_SPRLO</name>
<dbReference type="InterPro" id="IPR005225">
    <property type="entry name" value="Small_GTP-bd"/>
</dbReference>
<keyword evidence="1" id="KW-0547">Nucleotide-binding</keyword>
<dbReference type="SMART" id="SM00176">
    <property type="entry name" value="RAN"/>
    <property type="match status" value="1"/>
</dbReference>
<gene>
    <name evidence="3" type="ORF">SLOPH_1535</name>
</gene>
<dbReference type="NCBIfam" id="TIGR00231">
    <property type="entry name" value="small_GTP"/>
    <property type="match status" value="1"/>
</dbReference>
<evidence type="ECO:0000256" key="2">
    <source>
        <dbReference type="ARBA" id="ARBA00023134"/>
    </source>
</evidence>
<dbReference type="PROSITE" id="PS51417">
    <property type="entry name" value="ARF"/>
    <property type="match status" value="1"/>
</dbReference>
<keyword evidence="2" id="KW-0342">GTP-binding</keyword>
<keyword evidence="4" id="KW-1185">Reference proteome</keyword>
<dbReference type="Proteomes" id="UP000014978">
    <property type="component" value="Unassembled WGS sequence"/>
</dbReference>
<organism evidence="3 4">
    <name type="scientific">Spraguea lophii (strain 42_110)</name>
    <name type="common">Microsporidian parasite</name>
    <dbReference type="NCBI Taxonomy" id="1358809"/>
    <lineage>
        <taxon>Eukaryota</taxon>
        <taxon>Fungi</taxon>
        <taxon>Fungi incertae sedis</taxon>
        <taxon>Microsporidia</taxon>
        <taxon>Spragueidae</taxon>
        <taxon>Spraguea</taxon>
    </lineage>
</organism>
<dbReference type="PANTHER" id="PTHR47977">
    <property type="entry name" value="RAS-RELATED PROTEIN RAB"/>
    <property type="match status" value="1"/>
</dbReference>
<dbReference type="SMART" id="SM00175">
    <property type="entry name" value="RAB"/>
    <property type="match status" value="1"/>
</dbReference>
<dbReference type="STRING" id="1358809.S7XH31"/>
<dbReference type="FunFam" id="3.40.50.300:FF:001462">
    <property type="entry name" value="Small GTP-binding protein, putative"/>
    <property type="match status" value="1"/>
</dbReference>
<dbReference type="SMART" id="SM00174">
    <property type="entry name" value="RHO"/>
    <property type="match status" value="1"/>
</dbReference>
<dbReference type="GO" id="GO:0005525">
    <property type="term" value="F:GTP binding"/>
    <property type="evidence" value="ECO:0007669"/>
    <property type="project" value="UniProtKB-KW"/>
</dbReference>